<sequence>MALIIQSVNAQRAQSFSQLLQSLSSAALLTCAFTLFALPAAHAVEPIEATTAAKTDLEDKFYRQALYFYFTGDYGSALRQVSLNRQRNGIDSDRSQLFEAGLQVAIGLHDQATQTLTRFEQHQANATQHSSQAKAATSPRELLLIALLQLTEQQIDQGDIETAKLTLSRITTVLPDYIEQYHVLSQLAYWPETPPLTAQVQQKASTEDDSLPNNSSAAYIALNQALLHMEQQQYNAAQPILTELKNQQWQAPEVNFWQKLFNPFAQPDIFDANDELKPEVQDALLQQRAINDYAKLLLAQLYVANQQYDLAYNELSDFPQHSPYAESALFLFAYSAQQQQQYDMSFKLLALLQQQYPYSNLAWQAALLNAKQVSEQQSLAQGLTLYQQAEQLYLQKITEIKQFGEIFNDTKNIMDFASHKDDEQNPLLTPKSDVLALILTQRFDTDVPWLKKALNDPLLATDYQTLLSLELLSDNVKTQQANSQWLKDTLTLNRQRQAKVIEQQKQLAYRDMIQSLTAQKQRIAEIITQAEIQQNAQVFADPSQQQWLNRIDTSQATLNNLVLKRNVDDEQQRLDKVKGVLQWQLQSTFPQQLWQHKQSLNELTEQLEQLELQASRFSDLSTNPRLLSDFDERQQLTQTDINKMTFNIEALSLKTSREIHGKISIFTQQQQYTLQQLLLTSRHQMAKVLEQMSQADNTPISSSPTAGVTSQGAQ</sequence>
<keyword evidence="5" id="KW-1185">Reference proteome</keyword>
<evidence type="ECO:0008006" key="6">
    <source>
        <dbReference type="Google" id="ProtNLM"/>
    </source>
</evidence>
<accession>A0ABQ2QVE1</accession>
<evidence type="ECO:0000256" key="1">
    <source>
        <dbReference type="SAM" id="Coils"/>
    </source>
</evidence>
<evidence type="ECO:0000313" key="5">
    <source>
        <dbReference type="Proteomes" id="UP000654004"/>
    </source>
</evidence>
<dbReference type="Proteomes" id="UP000654004">
    <property type="component" value="Unassembled WGS sequence"/>
</dbReference>
<evidence type="ECO:0000256" key="3">
    <source>
        <dbReference type="SAM" id="SignalP"/>
    </source>
</evidence>
<comment type="caution">
    <text evidence="4">The sequence shown here is derived from an EMBL/GenBank/DDBJ whole genome shotgun (WGS) entry which is preliminary data.</text>
</comment>
<organism evidence="4 5">
    <name type="scientific">Shewanella ulleungensis</name>
    <dbReference type="NCBI Taxonomy" id="2282699"/>
    <lineage>
        <taxon>Bacteria</taxon>
        <taxon>Pseudomonadati</taxon>
        <taxon>Pseudomonadota</taxon>
        <taxon>Gammaproteobacteria</taxon>
        <taxon>Alteromonadales</taxon>
        <taxon>Shewanellaceae</taxon>
        <taxon>Shewanella</taxon>
    </lineage>
</organism>
<dbReference type="EMBL" id="BMQW01000014">
    <property type="protein sequence ID" value="GGP99491.1"/>
    <property type="molecule type" value="Genomic_DNA"/>
</dbReference>
<reference evidence="5" key="1">
    <citation type="journal article" date="2019" name="Int. J. Syst. Evol. Microbiol.">
        <title>The Global Catalogue of Microorganisms (GCM) 10K type strain sequencing project: providing services to taxonomists for standard genome sequencing and annotation.</title>
        <authorList>
            <consortium name="The Broad Institute Genomics Platform"/>
            <consortium name="The Broad Institute Genome Sequencing Center for Infectious Disease"/>
            <person name="Wu L."/>
            <person name="Ma J."/>
        </authorList>
    </citation>
    <scope>NUCLEOTIDE SEQUENCE [LARGE SCALE GENOMIC DNA]</scope>
    <source>
        <strain evidence="5">JCM 32305</strain>
    </source>
</reference>
<gene>
    <name evidence="4" type="ORF">GCM10009410_36600</name>
</gene>
<keyword evidence="1" id="KW-0175">Coiled coil</keyword>
<evidence type="ECO:0000256" key="2">
    <source>
        <dbReference type="SAM" id="MobiDB-lite"/>
    </source>
</evidence>
<feature type="chain" id="PRO_5045866272" description="Tetratricopeptide repeat protein" evidence="3">
    <location>
        <begin position="44"/>
        <end position="714"/>
    </location>
</feature>
<evidence type="ECO:0000313" key="4">
    <source>
        <dbReference type="EMBL" id="GGP99491.1"/>
    </source>
</evidence>
<proteinExistence type="predicted"/>
<name>A0ABQ2QVE1_9GAMM</name>
<feature type="coiled-coil region" evidence="1">
    <location>
        <begin position="593"/>
        <end position="620"/>
    </location>
</feature>
<protein>
    <recommendedName>
        <fullName evidence="6">Tetratricopeptide repeat protein</fullName>
    </recommendedName>
</protein>
<feature type="signal peptide" evidence="3">
    <location>
        <begin position="1"/>
        <end position="43"/>
    </location>
</feature>
<feature type="region of interest" description="Disordered" evidence="2">
    <location>
        <begin position="693"/>
        <end position="714"/>
    </location>
</feature>
<dbReference type="RefSeq" id="WP_188958828.1">
    <property type="nucleotide sequence ID" value="NZ_BMQW01000014.1"/>
</dbReference>
<keyword evidence="3" id="KW-0732">Signal</keyword>